<reference evidence="13" key="2">
    <citation type="submission" date="2023-05" db="EMBL/GenBank/DDBJ databases">
        <authorList>
            <consortium name="Lawrence Berkeley National Laboratory"/>
            <person name="Steindorff A."/>
            <person name="Hensen N."/>
            <person name="Bonometti L."/>
            <person name="Westerberg I."/>
            <person name="Brannstrom I.O."/>
            <person name="Guillou S."/>
            <person name="Cros-Aarteil S."/>
            <person name="Calhoun S."/>
            <person name="Haridas S."/>
            <person name="Kuo A."/>
            <person name="Mondo S."/>
            <person name="Pangilinan J."/>
            <person name="Riley R."/>
            <person name="Labutti K."/>
            <person name="Andreopoulos B."/>
            <person name="Lipzen A."/>
            <person name="Chen C."/>
            <person name="Yanf M."/>
            <person name="Daum C."/>
            <person name="Ng V."/>
            <person name="Clum A."/>
            <person name="Ohm R."/>
            <person name="Martin F."/>
            <person name="Silar P."/>
            <person name="Natvig D."/>
            <person name="Lalanne C."/>
            <person name="Gautier V."/>
            <person name="Ament-Velasquez S.L."/>
            <person name="Kruys A."/>
            <person name="Hutchinson M.I."/>
            <person name="Powell A.J."/>
            <person name="Barry K."/>
            <person name="Miller A.N."/>
            <person name="Grigoriev I.V."/>
            <person name="Debuchy R."/>
            <person name="Gladieux P."/>
            <person name="Thoren M.H."/>
            <person name="Johannesson H."/>
        </authorList>
    </citation>
    <scope>NUCLEOTIDE SEQUENCE</scope>
    <source>
        <strain evidence="13">CBS 731.68</strain>
    </source>
</reference>
<dbReference type="PANTHER" id="PTHR10408:SF23">
    <property type="entry name" value="STEROL O-ACYLTRANSFERASE 1-RELATED"/>
    <property type="match status" value="1"/>
</dbReference>
<comment type="function">
    <text evidence="9">Sterol O-acyltransferase that catalyzes the formation of stery esters.</text>
</comment>
<evidence type="ECO:0000256" key="11">
    <source>
        <dbReference type="PIRSR" id="PIRSR000439-1"/>
    </source>
</evidence>
<feature type="compositionally biased region" description="Low complexity" evidence="12">
    <location>
        <begin position="42"/>
        <end position="53"/>
    </location>
</feature>
<dbReference type="InterPro" id="IPR014371">
    <property type="entry name" value="Oat_ACAT_DAG_ARE"/>
</dbReference>
<comment type="caution">
    <text evidence="13">The sequence shown here is derived from an EMBL/GenBank/DDBJ whole genome shotgun (WGS) entry which is preliminary data.</text>
</comment>
<protein>
    <recommendedName>
        <fullName evidence="10">O-acyltransferase</fullName>
    </recommendedName>
</protein>
<gene>
    <name evidence="13" type="ORF">N657DRAFT_661117</name>
</gene>
<keyword evidence="7 10" id="KW-0472">Membrane</keyword>
<evidence type="ECO:0000256" key="3">
    <source>
        <dbReference type="ARBA" id="ARBA00022679"/>
    </source>
</evidence>
<evidence type="ECO:0000256" key="2">
    <source>
        <dbReference type="ARBA" id="ARBA00009010"/>
    </source>
</evidence>
<comment type="subcellular location">
    <subcellularLocation>
        <location evidence="1 10">Endoplasmic reticulum membrane</location>
        <topology evidence="1 10">Multi-pass membrane protein</topology>
    </subcellularLocation>
</comment>
<feature type="region of interest" description="Disordered" evidence="12">
    <location>
        <begin position="1"/>
        <end position="53"/>
    </location>
</feature>
<keyword evidence="6" id="KW-1133">Transmembrane helix</keyword>
<feature type="active site" evidence="11">
    <location>
        <position position="391"/>
    </location>
</feature>
<evidence type="ECO:0000313" key="14">
    <source>
        <dbReference type="Proteomes" id="UP001302602"/>
    </source>
</evidence>
<evidence type="ECO:0000256" key="8">
    <source>
        <dbReference type="ARBA" id="ARBA00023315"/>
    </source>
</evidence>
<dbReference type="Proteomes" id="UP001302602">
    <property type="component" value="Unassembled WGS sequence"/>
</dbReference>
<dbReference type="GeneID" id="87831850"/>
<dbReference type="GO" id="GO:0008204">
    <property type="term" value="P:ergosterol metabolic process"/>
    <property type="evidence" value="ECO:0007669"/>
    <property type="project" value="TreeGrafter"/>
</dbReference>
<sequence length="435" mass="49398">MGADEAPLDNNGSSFPFPAVGTLSSPNDTHRRHPPVEDNNTHHTATTTNSSNSPSAIFTHTFSTFDRQNPLAASSPFAGFFTLFWMGVFFAVQIGADNWRAHGSLLGTNKIMRGMADEVMCGAIGYGWVLQKVVVSGVLQWDRGGWVLQHVWQTVFIAGVVRLTMWRDWPWTHTVFFVLHGSVMLRRARLLAWLKQLGRISPVTSPAKTKAPVSDINISPLAKVPTAKERWHCLPCEKVLDVVRIVAVIESVEPLEAKQVHVFEQVLKWEVAALSDELKGMSTTPGREYPNNLTLRNHYGYIVLPTVKAVTCFGPFMMEQLLTWYLVTYFADRGFYDAWRNCVSWDQFARDWNRPMHHFPVRHVYHSSVSALKVDKDTATVSTFFLSACVHELSMWCIFRKLSGYLLLVRLSRIKWFRTRPVTGPSILWSLYLIL</sequence>
<evidence type="ECO:0000256" key="12">
    <source>
        <dbReference type="SAM" id="MobiDB-lite"/>
    </source>
</evidence>
<evidence type="ECO:0000256" key="5">
    <source>
        <dbReference type="ARBA" id="ARBA00022824"/>
    </source>
</evidence>
<keyword evidence="8 10" id="KW-0012">Acyltransferase</keyword>
<dbReference type="Pfam" id="PF03062">
    <property type="entry name" value="MBOAT"/>
    <property type="match status" value="1"/>
</dbReference>
<dbReference type="RefSeq" id="XP_062650513.1">
    <property type="nucleotide sequence ID" value="XM_062795081.1"/>
</dbReference>
<dbReference type="InterPro" id="IPR004299">
    <property type="entry name" value="MBOAT_fam"/>
</dbReference>
<evidence type="ECO:0000256" key="10">
    <source>
        <dbReference type="PIRNR" id="PIRNR000439"/>
    </source>
</evidence>
<dbReference type="PANTHER" id="PTHR10408">
    <property type="entry name" value="STEROL O-ACYLTRANSFERASE"/>
    <property type="match status" value="1"/>
</dbReference>
<accession>A0AAN6Z6D4</accession>
<keyword evidence="4" id="KW-0812">Transmembrane</keyword>
<keyword evidence="14" id="KW-1185">Reference proteome</keyword>
<keyword evidence="3 10" id="KW-0808">Transferase</keyword>
<evidence type="ECO:0000313" key="13">
    <source>
        <dbReference type="EMBL" id="KAK4126742.1"/>
    </source>
</evidence>
<organism evidence="13 14">
    <name type="scientific">Parathielavia appendiculata</name>
    <dbReference type="NCBI Taxonomy" id="2587402"/>
    <lineage>
        <taxon>Eukaryota</taxon>
        <taxon>Fungi</taxon>
        <taxon>Dikarya</taxon>
        <taxon>Ascomycota</taxon>
        <taxon>Pezizomycotina</taxon>
        <taxon>Sordariomycetes</taxon>
        <taxon>Sordariomycetidae</taxon>
        <taxon>Sordariales</taxon>
        <taxon>Chaetomiaceae</taxon>
        <taxon>Parathielavia</taxon>
    </lineage>
</organism>
<evidence type="ECO:0000256" key="1">
    <source>
        <dbReference type="ARBA" id="ARBA00004477"/>
    </source>
</evidence>
<dbReference type="AlphaFoldDB" id="A0AAN6Z6D4"/>
<dbReference type="GO" id="GO:0005789">
    <property type="term" value="C:endoplasmic reticulum membrane"/>
    <property type="evidence" value="ECO:0007669"/>
    <property type="project" value="UniProtKB-SubCell"/>
</dbReference>
<keyword evidence="5 10" id="KW-0256">Endoplasmic reticulum</keyword>
<evidence type="ECO:0000256" key="6">
    <source>
        <dbReference type="ARBA" id="ARBA00022989"/>
    </source>
</evidence>
<reference evidence="13" key="1">
    <citation type="journal article" date="2023" name="Mol. Phylogenet. Evol.">
        <title>Genome-scale phylogeny and comparative genomics of the fungal order Sordariales.</title>
        <authorList>
            <person name="Hensen N."/>
            <person name="Bonometti L."/>
            <person name="Westerberg I."/>
            <person name="Brannstrom I.O."/>
            <person name="Guillou S."/>
            <person name="Cros-Aarteil S."/>
            <person name="Calhoun S."/>
            <person name="Haridas S."/>
            <person name="Kuo A."/>
            <person name="Mondo S."/>
            <person name="Pangilinan J."/>
            <person name="Riley R."/>
            <person name="LaButti K."/>
            <person name="Andreopoulos B."/>
            <person name="Lipzen A."/>
            <person name="Chen C."/>
            <person name="Yan M."/>
            <person name="Daum C."/>
            <person name="Ng V."/>
            <person name="Clum A."/>
            <person name="Steindorff A."/>
            <person name="Ohm R.A."/>
            <person name="Martin F."/>
            <person name="Silar P."/>
            <person name="Natvig D.O."/>
            <person name="Lalanne C."/>
            <person name="Gautier V."/>
            <person name="Ament-Velasquez S.L."/>
            <person name="Kruys A."/>
            <person name="Hutchinson M.I."/>
            <person name="Powell A.J."/>
            <person name="Barry K."/>
            <person name="Miller A.N."/>
            <person name="Grigoriev I.V."/>
            <person name="Debuchy R."/>
            <person name="Gladieux P."/>
            <person name="Hiltunen Thoren M."/>
            <person name="Johannesson H."/>
        </authorList>
    </citation>
    <scope>NUCLEOTIDE SEQUENCE</scope>
    <source>
        <strain evidence="13">CBS 731.68</strain>
    </source>
</reference>
<proteinExistence type="inferred from homology"/>
<evidence type="ECO:0000256" key="7">
    <source>
        <dbReference type="ARBA" id="ARBA00023136"/>
    </source>
</evidence>
<comment type="similarity">
    <text evidence="2 10">Belongs to the membrane-bound acyltransferase family. Sterol o-acyltransferase subfamily.</text>
</comment>
<dbReference type="EMBL" id="MU853224">
    <property type="protein sequence ID" value="KAK4126742.1"/>
    <property type="molecule type" value="Genomic_DNA"/>
</dbReference>
<dbReference type="GO" id="GO:0034737">
    <property type="term" value="F:ergosterol O-acyltransferase activity"/>
    <property type="evidence" value="ECO:0007669"/>
    <property type="project" value="TreeGrafter"/>
</dbReference>
<evidence type="ECO:0000256" key="4">
    <source>
        <dbReference type="ARBA" id="ARBA00022692"/>
    </source>
</evidence>
<name>A0AAN6Z6D4_9PEZI</name>
<dbReference type="PIRSF" id="PIRSF000439">
    <property type="entry name" value="Oat_ACAT_DAG_ARE"/>
    <property type="match status" value="1"/>
</dbReference>
<evidence type="ECO:0000256" key="9">
    <source>
        <dbReference type="ARBA" id="ARBA00023568"/>
    </source>
</evidence>